<dbReference type="Proteomes" id="UP001189429">
    <property type="component" value="Unassembled WGS sequence"/>
</dbReference>
<reference evidence="3" key="1">
    <citation type="submission" date="2023-10" db="EMBL/GenBank/DDBJ databases">
        <authorList>
            <person name="Chen Y."/>
            <person name="Shah S."/>
            <person name="Dougan E. K."/>
            <person name="Thang M."/>
            <person name="Chan C."/>
        </authorList>
    </citation>
    <scope>NUCLEOTIDE SEQUENCE [LARGE SCALE GENOMIC DNA]</scope>
</reference>
<evidence type="ECO:0000313" key="4">
    <source>
        <dbReference type="Proteomes" id="UP001189429"/>
    </source>
</evidence>
<proteinExistence type="predicted"/>
<evidence type="ECO:0008006" key="5">
    <source>
        <dbReference type="Google" id="ProtNLM"/>
    </source>
</evidence>
<protein>
    <recommendedName>
        <fullName evidence="5">Mediator of RNA polymerase II transcription subunit 7</fullName>
    </recommendedName>
</protein>
<evidence type="ECO:0000256" key="2">
    <source>
        <dbReference type="SAM" id="MobiDB-lite"/>
    </source>
</evidence>
<feature type="compositionally biased region" description="Low complexity" evidence="2">
    <location>
        <begin position="108"/>
        <end position="130"/>
    </location>
</feature>
<feature type="region of interest" description="Disordered" evidence="2">
    <location>
        <begin position="31"/>
        <end position="62"/>
    </location>
</feature>
<feature type="region of interest" description="Disordered" evidence="2">
    <location>
        <begin position="96"/>
        <end position="130"/>
    </location>
</feature>
<dbReference type="EMBL" id="CAUYUJ010021215">
    <property type="protein sequence ID" value="CAK0903377.1"/>
    <property type="molecule type" value="Genomic_DNA"/>
</dbReference>
<sequence length="346" mass="36367">MARHAAAIAMSLTALQPLWQRAGLTEPGQTQALPVQTMPGSAEAAEQLKSPERYDIASGSPAISDRTTETYKFDPAFKGEWGIEYHARTAALEPVPGFPALAPESLQPDPAAPGSAGSPAGGRSQPHADAAVPPVHAAVRYPEAVLRAPCGTCLNLYSSEAVSAALCRMLPVTPAPAPLVETKALAPDVDAMQTQLDVLTQRVQSLLDVPAPPSLEALMDLMDAMQTQLDGLTQTVGATTPAPAHNEMQSQLADLARHVQDLKARPVPAPPEDAMQLARAIDEIKGQIAPLEAHVKDLQDVFSQLEAKGNAFEAKVLREIAPKLQTLAGYFGAAASRPASEKGLAD</sequence>
<keyword evidence="1" id="KW-0175">Coiled coil</keyword>
<evidence type="ECO:0000313" key="3">
    <source>
        <dbReference type="EMBL" id="CAK0903377.1"/>
    </source>
</evidence>
<accession>A0ABN9XXE8</accession>
<gene>
    <name evidence="3" type="ORF">PCOR1329_LOCUS79714</name>
</gene>
<name>A0ABN9XXE8_9DINO</name>
<evidence type="ECO:0000256" key="1">
    <source>
        <dbReference type="SAM" id="Coils"/>
    </source>
</evidence>
<comment type="caution">
    <text evidence="3">The sequence shown here is derived from an EMBL/GenBank/DDBJ whole genome shotgun (WGS) entry which is preliminary data.</text>
</comment>
<feature type="coiled-coil region" evidence="1">
    <location>
        <begin position="215"/>
        <end position="265"/>
    </location>
</feature>
<keyword evidence="4" id="KW-1185">Reference proteome</keyword>
<organism evidence="3 4">
    <name type="scientific">Prorocentrum cordatum</name>
    <dbReference type="NCBI Taxonomy" id="2364126"/>
    <lineage>
        <taxon>Eukaryota</taxon>
        <taxon>Sar</taxon>
        <taxon>Alveolata</taxon>
        <taxon>Dinophyceae</taxon>
        <taxon>Prorocentrales</taxon>
        <taxon>Prorocentraceae</taxon>
        <taxon>Prorocentrum</taxon>
    </lineage>
</organism>